<gene>
    <name evidence="2" type="ORF">N4264_22280</name>
</gene>
<accession>A0ABY6BBK5</accession>
<reference evidence="2" key="1">
    <citation type="submission" date="2022-09" db="EMBL/GenBank/DDBJ databases">
        <title>Tahibacter sp. nov., isolated from a fresh water.</title>
        <authorList>
            <person name="Baek J.H."/>
            <person name="Lee J.K."/>
            <person name="Kim J.M."/>
            <person name="Jeon C.O."/>
        </authorList>
    </citation>
    <scope>NUCLEOTIDE SEQUENCE</scope>
    <source>
        <strain evidence="2">W38</strain>
    </source>
</reference>
<dbReference type="EMBL" id="CP104694">
    <property type="protein sequence ID" value="UXI67433.1"/>
    <property type="molecule type" value="Genomic_DNA"/>
</dbReference>
<feature type="compositionally biased region" description="Basic and acidic residues" evidence="1">
    <location>
        <begin position="142"/>
        <end position="159"/>
    </location>
</feature>
<dbReference type="Proteomes" id="UP001064632">
    <property type="component" value="Chromosome"/>
</dbReference>
<sequence>MKIDSGVAMVLASLFGMLGGLGSAYITRPATPETVRTTSAKPASTPVTAPGTEGWVEKGYGVNVAYAAETDGFVAALTGGNKPAAGADVFSGPTAKDLTLRTRAGGSYAGAVLPVRKGEYWLVKPQGSGTVTVQWLSTPRLYDARPGHDSTGDERKSTK</sequence>
<keyword evidence="3" id="KW-1185">Reference proteome</keyword>
<evidence type="ECO:0000313" key="3">
    <source>
        <dbReference type="Proteomes" id="UP001064632"/>
    </source>
</evidence>
<evidence type="ECO:0000256" key="1">
    <source>
        <dbReference type="SAM" id="MobiDB-lite"/>
    </source>
</evidence>
<proteinExistence type="predicted"/>
<name>A0ABY6BBK5_9GAMM</name>
<dbReference type="RefSeq" id="WP_261694403.1">
    <property type="nucleotide sequence ID" value="NZ_CP104694.1"/>
</dbReference>
<protein>
    <submittedName>
        <fullName evidence="2">Uncharacterized protein</fullName>
    </submittedName>
</protein>
<evidence type="ECO:0000313" key="2">
    <source>
        <dbReference type="EMBL" id="UXI67433.1"/>
    </source>
</evidence>
<feature type="region of interest" description="Disordered" evidence="1">
    <location>
        <begin position="139"/>
        <end position="159"/>
    </location>
</feature>
<organism evidence="2 3">
    <name type="scientific">Tahibacter amnicola</name>
    <dbReference type="NCBI Taxonomy" id="2976241"/>
    <lineage>
        <taxon>Bacteria</taxon>
        <taxon>Pseudomonadati</taxon>
        <taxon>Pseudomonadota</taxon>
        <taxon>Gammaproteobacteria</taxon>
        <taxon>Lysobacterales</taxon>
        <taxon>Rhodanobacteraceae</taxon>
        <taxon>Tahibacter</taxon>
    </lineage>
</organism>